<dbReference type="EMBL" id="CP045913">
    <property type="protein sequence ID" value="QGH59719.1"/>
    <property type="molecule type" value="Genomic_DNA"/>
</dbReference>
<evidence type="ECO:0000256" key="3">
    <source>
        <dbReference type="ARBA" id="ARBA00004991"/>
    </source>
</evidence>
<gene>
    <name evidence="9" type="ORF">GHV41_02155</name>
</gene>
<evidence type="ECO:0000256" key="7">
    <source>
        <dbReference type="ARBA" id="ARBA00022989"/>
    </source>
</evidence>
<evidence type="ECO:0000256" key="6">
    <source>
        <dbReference type="ARBA" id="ARBA00022692"/>
    </source>
</evidence>
<keyword evidence="4" id="KW-0328">Glycosyltransferase</keyword>
<accession>A0A5Q2V6E8</accession>
<comment type="pathway">
    <text evidence="3">Sphingolipid metabolism.</text>
</comment>
<evidence type="ECO:0000256" key="5">
    <source>
        <dbReference type="ARBA" id="ARBA00022679"/>
    </source>
</evidence>
<evidence type="ECO:0000256" key="2">
    <source>
        <dbReference type="ARBA" id="ARBA00004760"/>
    </source>
</evidence>
<keyword evidence="5 9" id="KW-0808">Transferase</keyword>
<organism evidence="9 10">
    <name type="scientific">Serratia proteamaculans</name>
    <dbReference type="NCBI Taxonomy" id="28151"/>
    <lineage>
        <taxon>Bacteria</taxon>
        <taxon>Pseudomonadati</taxon>
        <taxon>Pseudomonadota</taxon>
        <taxon>Gammaproteobacteria</taxon>
        <taxon>Enterobacterales</taxon>
        <taxon>Yersiniaceae</taxon>
        <taxon>Serratia</taxon>
    </lineage>
</organism>
<dbReference type="Gene3D" id="3.90.550.10">
    <property type="entry name" value="Spore Coat Polysaccharide Biosynthesis Protein SpsA, Chain A"/>
    <property type="match status" value="1"/>
</dbReference>
<evidence type="ECO:0000256" key="8">
    <source>
        <dbReference type="ARBA" id="ARBA00023136"/>
    </source>
</evidence>
<comment type="pathway">
    <text evidence="2">Lipid metabolism; sphingolipid metabolism.</text>
</comment>
<keyword evidence="6" id="KW-0812">Transmembrane</keyword>
<dbReference type="PANTHER" id="PTHR43179">
    <property type="entry name" value="RHAMNOSYLTRANSFERASE WBBL"/>
    <property type="match status" value="1"/>
</dbReference>
<evidence type="ECO:0000256" key="4">
    <source>
        <dbReference type="ARBA" id="ARBA00022676"/>
    </source>
</evidence>
<dbReference type="AlphaFoldDB" id="A0A5Q2V6E8"/>
<dbReference type="Proteomes" id="UP000381260">
    <property type="component" value="Chromosome"/>
</dbReference>
<sequence>MSTISAVPSRCFISVISHGHADMIIEGGCLKLLAAHNCTVVLKDNKPQRKLQEYCAEFGIHYIVDRPMGFGANNNYIFTWCQQKLGMKDEDHFMVLNPDVFIEPSVVSALLLHVVQHKYPLVAINLYNDQDFTLYDKGIRRFPTVSSFAISFLLQKNNSIYNKSQITQDTEVEWAAGSFLLFSVRCFRELGGFDTQYHMYCEDLDICWRARREFGIKVVYLPQFKALHLAQMRSRSFFSRHFIWHATSALRFCLKQALNR</sequence>
<name>A0A5Q2V6E8_SERPR</name>
<dbReference type="GO" id="GO:0016020">
    <property type="term" value="C:membrane"/>
    <property type="evidence" value="ECO:0007669"/>
    <property type="project" value="UniProtKB-SubCell"/>
</dbReference>
<dbReference type="InterPro" id="IPR029044">
    <property type="entry name" value="Nucleotide-diphossugar_trans"/>
</dbReference>
<dbReference type="SUPFAM" id="SSF53448">
    <property type="entry name" value="Nucleotide-diphospho-sugar transferases"/>
    <property type="match status" value="1"/>
</dbReference>
<reference evidence="9 10" key="1">
    <citation type="submission" date="2019-11" db="EMBL/GenBank/DDBJ databases">
        <title>The Phosphoenolpyruvate Phosphotransferase System Regulates Serratia proteamaculans 336X Biofilm Formation and Wheat Roots colonization.</title>
        <authorList>
            <person name="Liu F."/>
        </authorList>
    </citation>
    <scope>NUCLEOTIDE SEQUENCE [LARGE SCALE GENOMIC DNA]</scope>
    <source>
        <strain evidence="9 10">336X</strain>
    </source>
</reference>
<comment type="subcellular location">
    <subcellularLocation>
        <location evidence="1">Membrane</location>
        <topology evidence="1">Multi-pass membrane protein</topology>
    </subcellularLocation>
</comment>
<dbReference type="Pfam" id="PF13506">
    <property type="entry name" value="Glyco_transf_21"/>
    <property type="match status" value="1"/>
</dbReference>
<keyword evidence="7" id="KW-1133">Transmembrane helix</keyword>
<dbReference type="InterPro" id="IPR025993">
    <property type="entry name" value="Ceramide_glucosylTrfase"/>
</dbReference>
<evidence type="ECO:0000313" key="9">
    <source>
        <dbReference type="EMBL" id="QGH59719.1"/>
    </source>
</evidence>
<dbReference type="PANTHER" id="PTHR43179:SF7">
    <property type="entry name" value="RHAMNOSYLTRANSFERASE WBBL"/>
    <property type="match status" value="1"/>
</dbReference>
<evidence type="ECO:0000256" key="1">
    <source>
        <dbReference type="ARBA" id="ARBA00004141"/>
    </source>
</evidence>
<protein>
    <submittedName>
        <fullName evidence="9">Glycosyltransferase</fullName>
    </submittedName>
</protein>
<evidence type="ECO:0000313" key="10">
    <source>
        <dbReference type="Proteomes" id="UP000381260"/>
    </source>
</evidence>
<dbReference type="GO" id="GO:0016757">
    <property type="term" value="F:glycosyltransferase activity"/>
    <property type="evidence" value="ECO:0007669"/>
    <property type="project" value="UniProtKB-KW"/>
</dbReference>
<proteinExistence type="predicted"/>
<keyword evidence="8" id="KW-0472">Membrane</keyword>